<reference evidence="3" key="1">
    <citation type="submission" date="2013-11" db="EMBL/GenBank/DDBJ databases">
        <title>The Genome Sequence of Phytophthora parasitica IAC_01/95.</title>
        <authorList>
            <consortium name="The Broad Institute Genomics Platform"/>
            <person name="Russ C."/>
            <person name="Tyler B."/>
            <person name="Panabieres F."/>
            <person name="Shan W."/>
            <person name="Tripathy S."/>
            <person name="Grunwald N."/>
            <person name="Machado M."/>
            <person name="Johnson C.S."/>
            <person name="Arredondo F."/>
            <person name="Hong C."/>
            <person name="Coffey M."/>
            <person name="Young S.K."/>
            <person name="Zeng Q."/>
            <person name="Gargeya S."/>
            <person name="Fitzgerald M."/>
            <person name="Abouelleil A."/>
            <person name="Alvarado L."/>
            <person name="Chapman S.B."/>
            <person name="Gainer-Dewar J."/>
            <person name="Goldberg J."/>
            <person name="Griggs A."/>
            <person name="Gujja S."/>
            <person name="Hansen M."/>
            <person name="Howarth C."/>
            <person name="Imamovic A."/>
            <person name="Ireland A."/>
            <person name="Larimer J."/>
            <person name="McCowan C."/>
            <person name="Murphy C."/>
            <person name="Pearson M."/>
            <person name="Poon T.W."/>
            <person name="Priest M."/>
            <person name="Roberts A."/>
            <person name="Saif S."/>
            <person name="Shea T."/>
            <person name="Sykes S."/>
            <person name="Wortman J."/>
            <person name="Nusbaum C."/>
            <person name="Birren B."/>
        </authorList>
    </citation>
    <scope>NUCLEOTIDE SEQUENCE [LARGE SCALE GENOMIC DNA]</scope>
    <source>
        <strain evidence="3">IAC_01/95</strain>
    </source>
</reference>
<protein>
    <recommendedName>
        <fullName evidence="4">Cation/H+ exchanger domain-containing protein</fullName>
    </recommendedName>
</protein>
<dbReference type="Proteomes" id="UP000054532">
    <property type="component" value="Unassembled WGS sequence"/>
</dbReference>
<keyword evidence="1" id="KW-0812">Transmembrane</keyword>
<feature type="non-terminal residue" evidence="3">
    <location>
        <position position="122"/>
    </location>
</feature>
<feature type="chain" id="PRO_5004822526" description="Cation/H+ exchanger domain-containing protein" evidence="2">
    <location>
        <begin position="34"/>
        <end position="122"/>
    </location>
</feature>
<dbReference type="PANTHER" id="PTHR43021:SF2">
    <property type="entry name" value="CATION_H+ EXCHANGER DOMAIN-CONTAINING PROTEIN"/>
    <property type="match status" value="1"/>
</dbReference>
<keyword evidence="1" id="KW-0472">Membrane</keyword>
<dbReference type="Gene3D" id="1.20.1530.20">
    <property type="match status" value="1"/>
</dbReference>
<evidence type="ECO:0008006" key="4">
    <source>
        <dbReference type="Google" id="ProtNLM"/>
    </source>
</evidence>
<name>W2P746_PHYNI</name>
<feature type="transmembrane region" description="Helical" evidence="1">
    <location>
        <begin position="70"/>
        <end position="90"/>
    </location>
</feature>
<evidence type="ECO:0000313" key="3">
    <source>
        <dbReference type="EMBL" id="ETM55754.1"/>
    </source>
</evidence>
<evidence type="ECO:0000256" key="2">
    <source>
        <dbReference type="SAM" id="SignalP"/>
    </source>
</evidence>
<sequence length="122" mass="13038">MAITRRLPAAPQSTVLLLALSLVVASFLHVTSGHPALREDDNDATRRLSGGGGDKNKTVPFNSWSNAIDTLQYVLAFVVVLVAAHPLGLFFPKLFKLPLITGYLVIGVIAGPFVSNLLSEDL</sequence>
<dbReference type="EMBL" id="KI690607">
    <property type="protein sequence ID" value="ETM55754.1"/>
    <property type="molecule type" value="Genomic_DNA"/>
</dbReference>
<organism evidence="3">
    <name type="scientific">Phytophthora nicotianae</name>
    <name type="common">Potato buckeye rot agent</name>
    <name type="synonym">Phytophthora parasitica</name>
    <dbReference type="NCBI Taxonomy" id="4792"/>
    <lineage>
        <taxon>Eukaryota</taxon>
        <taxon>Sar</taxon>
        <taxon>Stramenopiles</taxon>
        <taxon>Oomycota</taxon>
        <taxon>Peronosporomycetes</taxon>
        <taxon>Peronosporales</taxon>
        <taxon>Peronosporaceae</taxon>
        <taxon>Phytophthora</taxon>
    </lineage>
</organism>
<dbReference type="InterPro" id="IPR038770">
    <property type="entry name" value="Na+/solute_symporter_sf"/>
</dbReference>
<keyword evidence="2" id="KW-0732">Signal</keyword>
<dbReference type="PANTHER" id="PTHR43021">
    <property type="entry name" value="NA(+)/H(+) ANTIPORTER-RELATED"/>
    <property type="match status" value="1"/>
</dbReference>
<feature type="signal peptide" evidence="2">
    <location>
        <begin position="1"/>
        <end position="33"/>
    </location>
</feature>
<keyword evidence="1" id="KW-1133">Transmembrane helix</keyword>
<accession>W2P746</accession>
<evidence type="ECO:0000256" key="1">
    <source>
        <dbReference type="SAM" id="Phobius"/>
    </source>
</evidence>
<dbReference type="VEuPathDB" id="FungiDB:PPTG_00967"/>
<proteinExistence type="predicted"/>
<feature type="transmembrane region" description="Helical" evidence="1">
    <location>
        <begin position="97"/>
        <end position="118"/>
    </location>
</feature>
<gene>
    <name evidence="3" type="ORF">L914_01068</name>
</gene>
<dbReference type="AlphaFoldDB" id="W2P746"/>